<gene>
    <name evidence="2" type="ORF">NPIL_332951</name>
</gene>
<dbReference type="AlphaFoldDB" id="A0A8X6U1D4"/>
<feature type="compositionally biased region" description="Polar residues" evidence="1">
    <location>
        <begin position="45"/>
        <end position="60"/>
    </location>
</feature>
<keyword evidence="3" id="KW-1185">Reference proteome</keyword>
<evidence type="ECO:0000313" key="3">
    <source>
        <dbReference type="Proteomes" id="UP000887013"/>
    </source>
</evidence>
<accession>A0A8X6U1D4</accession>
<reference evidence="2" key="1">
    <citation type="submission" date="2020-08" db="EMBL/GenBank/DDBJ databases">
        <title>Multicomponent nature underlies the extraordinary mechanical properties of spider dragline silk.</title>
        <authorList>
            <person name="Kono N."/>
            <person name="Nakamura H."/>
            <person name="Mori M."/>
            <person name="Yoshida Y."/>
            <person name="Ohtoshi R."/>
            <person name="Malay A.D."/>
            <person name="Moran D.A.P."/>
            <person name="Tomita M."/>
            <person name="Numata K."/>
            <person name="Arakawa K."/>
        </authorList>
    </citation>
    <scope>NUCLEOTIDE SEQUENCE</scope>
</reference>
<dbReference type="EMBL" id="BMAW01020776">
    <property type="protein sequence ID" value="GFT69971.1"/>
    <property type="molecule type" value="Genomic_DNA"/>
</dbReference>
<protein>
    <submittedName>
        <fullName evidence="2">Uncharacterized protein</fullName>
    </submittedName>
</protein>
<sequence length="96" mass="10747">MRSLTDLSGAPVSIIGPIRVRCSCNHSTLNLSNATCHRCQKAASSATESMVPITSYSTSNTERKKRKARGDKPLATFQMIRHTSNKSRKRIWELRN</sequence>
<proteinExistence type="predicted"/>
<evidence type="ECO:0000313" key="2">
    <source>
        <dbReference type="EMBL" id="GFT69971.1"/>
    </source>
</evidence>
<evidence type="ECO:0000256" key="1">
    <source>
        <dbReference type="SAM" id="MobiDB-lite"/>
    </source>
</evidence>
<name>A0A8X6U1D4_NEPPI</name>
<dbReference type="Proteomes" id="UP000887013">
    <property type="component" value="Unassembled WGS sequence"/>
</dbReference>
<comment type="caution">
    <text evidence="2">The sequence shown here is derived from an EMBL/GenBank/DDBJ whole genome shotgun (WGS) entry which is preliminary data.</text>
</comment>
<feature type="region of interest" description="Disordered" evidence="1">
    <location>
        <begin position="45"/>
        <end position="70"/>
    </location>
</feature>
<organism evidence="2 3">
    <name type="scientific">Nephila pilipes</name>
    <name type="common">Giant wood spider</name>
    <name type="synonym">Nephila maculata</name>
    <dbReference type="NCBI Taxonomy" id="299642"/>
    <lineage>
        <taxon>Eukaryota</taxon>
        <taxon>Metazoa</taxon>
        <taxon>Ecdysozoa</taxon>
        <taxon>Arthropoda</taxon>
        <taxon>Chelicerata</taxon>
        <taxon>Arachnida</taxon>
        <taxon>Araneae</taxon>
        <taxon>Araneomorphae</taxon>
        <taxon>Entelegynae</taxon>
        <taxon>Araneoidea</taxon>
        <taxon>Nephilidae</taxon>
        <taxon>Nephila</taxon>
    </lineage>
</organism>